<evidence type="ECO:0000313" key="3">
    <source>
        <dbReference type="Proteomes" id="UP001497497"/>
    </source>
</evidence>
<evidence type="ECO:0000256" key="1">
    <source>
        <dbReference type="SAM" id="Phobius"/>
    </source>
</evidence>
<dbReference type="EMBL" id="CAXITT010000851">
    <property type="protein sequence ID" value="CAL1546760.1"/>
    <property type="molecule type" value="Genomic_DNA"/>
</dbReference>
<gene>
    <name evidence="2" type="ORF">GSLYS_00020137001</name>
</gene>
<keyword evidence="1" id="KW-0812">Transmembrane</keyword>
<dbReference type="Proteomes" id="UP001497497">
    <property type="component" value="Unassembled WGS sequence"/>
</dbReference>
<dbReference type="InterPro" id="IPR050327">
    <property type="entry name" value="Proton-linked_MCT"/>
</dbReference>
<dbReference type="SUPFAM" id="SSF103473">
    <property type="entry name" value="MFS general substrate transporter"/>
    <property type="match status" value="1"/>
</dbReference>
<organism evidence="2 3">
    <name type="scientific">Lymnaea stagnalis</name>
    <name type="common">Great pond snail</name>
    <name type="synonym">Helix stagnalis</name>
    <dbReference type="NCBI Taxonomy" id="6523"/>
    <lineage>
        <taxon>Eukaryota</taxon>
        <taxon>Metazoa</taxon>
        <taxon>Spiralia</taxon>
        <taxon>Lophotrochozoa</taxon>
        <taxon>Mollusca</taxon>
        <taxon>Gastropoda</taxon>
        <taxon>Heterobranchia</taxon>
        <taxon>Euthyneura</taxon>
        <taxon>Panpulmonata</taxon>
        <taxon>Hygrophila</taxon>
        <taxon>Lymnaeoidea</taxon>
        <taxon>Lymnaeidae</taxon>
        <taxon>Lymnaea</taxon>
    </lineage>
</organism>
<feature type="transmembrane region" description="Helical" evidence="1">
    <location>
        <begin position="23"/>
        <end position="43"/>
    </location>
</feature>
<proteinExistence type="predicted"/>
<accession>A0AAV2IK67</accession>
<keyword evidence="3" id="KW-1185">Reference proteome</keyword>
<dbReference type="InterPro" id="IPR036259">
    <property type="entry name" value="MFS_trans_sf"/>
</dbReference>
<evidence type="ECO:0008006" key="4">
    <source>
        <dbReference type="Google" id="ProtNLM"/>
    </source>
</evidence>
<dbReference type="AlphaFoldDB" id="A0AAV2IK67"/>
<feature type="non-terminal residue" evidence="2">
    <location>
        <position position="1"/>
    </location>
</feature>
<evidence type="ECO:0000313" key="2">
    <source>
        <dbReference type="EMBL" id="CAL1546760.1"/>
    </source>
</evidence>
<sequence>AQGGAFVPAVTVVGRSFTRRKTLAVALSVLGSSVASIVIPPLARFLNNKYGFTGCFLILSGLEVNMIVA</sequence>
<keyword evidence="1" id="KW-0472">Membrane</keyword>
<dbReference type="GO" id="GO:0008028">
    <property type="term" value="F:monocarboxylic acid transmembrane transporter activity"/>
    <property type="evidence" value="ECO:0007669"/>
    <property type="project" value="TreeGrafter"/>
</dbReference>
<feature type="non-terminal residue" evidence="2">
    <location>
        <position position="69"/>
    </location>
</feature>
<protein>
    <recommendedName>
        <fullName evidence="4">Monocarboxylate transporter</fullName>
    </recommendedName>
</protein>
<dbReference type="PANTHER" id="PTHR11360:SF284">
    <property type="entry name" value="EG:103B4.3 PROTEIN-RELATED"/>
    <property type="match status" value="1"/>
</dbReference>
<dbReference type="Gene3D" id="1.20.1250.20">
    <property type="entry name" value="MFS general substrate transporter like domains"/>
    <property type="match status" value="1"/>
</dbReference>
<comment type="caution">
    <text evidence="2">The sequence shown here is derived from an EMBL/GenBank/DDBJ whole genome shotgun (WGS) entry which is preliminary data.</text>
</comment>
<name>A0AAV2IK67_LYMST</name>
<keyword evidence="1" id="KW-1133">Transmembrane helix</keyword>
<reference evidence="2 3" key="1">
    <citation type="submission" date="2024-04" db="EMBL/GenBank/DDBJ databases">
        <authorList>
            <consortium name="Genoscope - CEA"/>
            <person name="William W."/>
        </authorList>
    </citation>
    <scope>NUCLEOTIDE SEQUENCE [LARGE SCALE GENOMIC DNA]</scope>
</reference>
<dbReference type="PANTHER" id="PTHR11360">
    <property type="entry name" value="MONOCARBOXYLATE TRANSPORTER"/>
    <property type="match status" value="1"/>
</dbReference>